<gene>
    <name evidence="1" type="ORF">ERS852448_01947</name>
</gene>
<name>A0A173UEL4_EUBRA</name>
<reference evidence="1 2" key="1">
    <citation type="submission" date="2015-09" db="EMBL/GenBank/DDBJ databases">
        <authorList>
            <consortium name="Pathogen Informatics"/>
        </authorList>
    </citation>
    <scope>NUCLEOTIDE SEQUENCE [LARGE SCALE GENOMIC DNA]</scope>
    <source>
        <strain evidence="1 2">2789STDY5608891</strain>
    </source>
</reference>
<dbReference type="EMBL" id="CYYA01000013">
    <property type="protein sequence ID" value="CUN12008.1"/>
    <property type="molecule type" value="Genomic_DNA"/>
</dbReference>
<dbReference type="Proteomes" id="UP000095492">
    <property type="component" value="Unassembled WGS sequence"/>
</dbReference>
<sequence length="198" mass="23145">MTIELKQEILDLIESPELYAYLMKYTERLKLRDYVEIIAGAPVSLKRKLGLLHKLRATTDLKQRDMEYMKLCCECMNQAVRYLTMESRTIFLIQLMGYDDDNKRLHTMNTMQMQYDKATLHSGNMYQIFTYVKNQDVKNTGNVSGMLLYAKTEEAITPDCSFVMGGNKISVKTLDLNKEFKLIAAQLDKIVEEYFRKM</sequence>
<protein>
    <submittedName>
        <fullName evidence="1">5-methylcytosine-specific restriction enzyme subunit McrC</fullName>
    </submittedName>
</protein>
<evidence type="ECO:0000313" key="2">
    <source>
        <dbReference type="Proteomes" id="UP000095492"/>
    </source>
</evidence>
<dbReference type="GeneID" id="97391732"/>
<dbReference type="RefSeq" id="WP_055290433.1">
    <property type="nucleotide sequence ID" value="NZ_CP173382.1"/>
</dbReference>
<evidence type="ECO:0000313" key="1">
    <source>
        <dbReference type="EMBL" id="CUN12008.1"/>
    </source>
</evidence>
<accession>A0A173UEL4</accession>
<dbReference type="STRING" id="39490.ERS852448_01947"/>
<proteinExistence type="predicted"/>
<organism evidence="1 2">
    <name type="scientific">Eubacterium ramulus</name>
    <dbReference type="NCBI Taxonomy" id="39490"/>
    <lineage>
        <taxon>Bacteria</taxon>
        <taxon>Bacillati</taxon>
        <taxon>Bacillota</taxon>
        <taxon>Clostridia</taxon>
        <taxon>Eubacteriales</taxon>
        <taxon>Eubacteriaceae</taxon>
        <taxon>Eubacterium</taxon>
    </lineage>
</organism>
<dbReference type="AlphaFoldDB" id="A0A173UEL4"/>